<dbReference type="KEGG" id="axl:AXY_03970"/>
<dbReference type="PRINTS" id="PR00081">
    <property type="entry name" value="GDHRDH"/>
</dbReference>
<dbReference type="SUPFAM" id="SSF51735">
    <property type="entry name" value="NAD(P)-binding Rossmann-fold domains"/>
    <property type="match status" value="1"/>
</dbReference>
<name>K0IVU5_AMPXN</name>
<evidence type="ECO:0000313" key="4">
    <source>
        <dbReference type="Proteomes" id="UP000006294"/>
    </source>
</evidence>
<dbReference type="AlphaFoldDB" id="K0IVU5"/>
<dbReference type="GO" id="GO:0016491">
    <property type="term" value="F:oxidoreductase activity"/>
    <property type="evidence" value="ECO:0007669"/>
    <property type="project" value="UniProtKB-KW"/>
</dbReference>
<evidence type="ECO:0000256" key="2">
    <source>
        <dbReference type="ARBA" id="ARBA00023002"/>
    </source>
</evidence>
<dbReference type="eggNOG" id="COG1028">
    <property type="taxonomic scope" value="Bacteria"/>
</dbReference>
<proteinExistence type="inferred from homology"/>
<dbReference type="InterPro" id="IPR036291">
    <property type="entry name" value="NAD(P)-bd_dom_sf"/>
</dbReference>
<protein>
    <submittedName>
        <fullName evidence="3">Oxidoreductase</fullName>
    </submittedName>
</protein>
<dbReference type="Gene3D" id="3.40.50.720">
    <property type="entry name" value="NAD(P)-binding Rossmann-like Domain"/>
    <property type="match status" value="1"/>
</dbReference>
<dbReference type="EMBL" id="AP012050">
    <property type="protein sequence ID" value="BAM46529.1"/>
    <property type="molecule type" value="Genomic_DNA"/>
</dbReference>
<accession>K0IVU5</accession>
<dbReference type="PRINTS" id="PR00080">
    <property type="entry name" value="SDRFAMILY"/>
</dbReference>
<gene>
    <name evidence="3" type="ordered locus">AXY_03970</name>
</gene>
<keyword evidence="4" id="KW-1185">Reference proteome</keyword>
<dbReference type="Pfam" id="PF13561">
    <property type="entry name" value="adh_short_C2"/>
    <property type="match status" value="1"/>
</dbReference>
<dbReference type="Proteomes" id="UP000006294">
    <property type="component" value="Chromosome"/>
</dbReference>
<dbReference type="RefSeq" id="WP_015009135.1">
    <property type="nucleotide sequence ID" value="NC_018704.1"/>
</dbReference>
<reference evidence="3 4" key="1">
    <citation type="submission" date="2011-01" db="EMBL/GenBank/DDBJ databases">
        <title>Whole genome sequence of Amphibacillus xylinus NBRC 15112.</title>
        <authorList>
            <person name="Nakazawa H."/>
            <person name="Katano Y."/>
            <person name="Nakamura S."/>
            <person name="Sasagawa M."/>
            <person name="Fukada J."/>
            <person name="Arai T."/>
            <person name="Sasakura N."/>
            <person name="Mochizuki D."/>
            <person name="Hosoyama A."/>
            <person name="Harada K."/>
            <person name="Horikawa H."/>
            <person name="Kato Y."/>
            <person name="Harada T."/>
            <person name="Sasaki K."/>
            <person name="Sekiguchi M."/>
            <person name="Hodoyama M."/>
            <person name="Nishiko R."/>
            <person name="Narita H."/>
            <person name="Hanamaki A."/>
            <person name="Hata C."/>
            <person name="Konno Y."/>
            <person name="Niimura Y."/>
            <person name="Yamazaki S."/>
            <person name="Fujita N."/>
        </authorList>
    </citation>
    <scope>NUCLEOTIDE SEQUENCE [LARGE SCALE GENOMIC DNA]</scope>
    <source>
        <strain evidence="4">ATCC 51415 / DSM 6626 / JCM 7361 / LMG 17667 / NBRC 15112 / Ep01</strain>
    </source>
</reference>
<keyword evidence="2" id="KW-0560">Oxidoreductase</keyword>
<dbReference type="InterPro" id="IPR002347">
    <property type="entry name" value="SDR_fam"/>
</dbReference>
<sequence>MGRVQDKVVIVTGGSQGIGEAIVRRLAEEGAKVIITDISVDQGENLAKELGENTTFIKHDVSNVDDWKNVLNKVDEKYGKVDVLVNNAGISILGSVDEMSEEDYMKNINVNQHSVFYGMKLVKPLMDKAGGGSIINLSSIAGIIGSQGGTGYNGSKFAVRGMTKTAALDYAKDNIRVNSIHPGLIETPILSVLSDEYREILNNSIPMGRIGKPEEIANLTLFLASDESTYCTGAEFVADGGFTVQ</sequence>
<dbReference type="PATRIC" id="fig|698758.3.peg.400"/>
<dbReference type="GO" id="GO:0008206">
    <property type="term" value="P:bile acid metabolic process"/>
    <property type="evidence" value="ECO:0007669"/>
    <property type="project" value="UniProtKB-ARBA"/>
</dbReference>
<dbReference type="FunFam" id="3.40.50.720:FF:000084">
    <property type="entry name" value="Short-chain dehydrogenase reductase"/>
    <property type="match status" value="1"/>
</dbReference>
<dbReference type="PANTHER" id="PTHR24321">
    <property type="entry name" value="DEHYDROGENASES, SHORT CHAIN"/>
    <property type="match status" value="1"/>
</dbReference>
<evidence type="ECO:0000313" key="3">
    <source>
        <dbReference type="EMBL" id="BAM46529.1"/>
    </source>
</evidence>
<evidence type="ECO:0000256" key="1">
    <source>
        <dbReference type="ARBA" id="ARBA00006484"/>
    </source>
</evidence>
<organism evidence="3 4">
    <name type="scientific">Amphibacillus xylanus (strain ATCC 51415 / DSM 6626 / JCM 7361 / LMG 17667 / NBRC 15112 / Ep01)</name>
    <dbReference type="NCBI Taxonomy" id="698758"/>
    <lineage>
        <taxon>Bacteria</taxon>
        <taxon>Bacillati</taxon>
        <taxon>Bacillota</taxon>
        <taxon>Bacilli</taxon>
        <taxon>Bacillales</taxon>
        <taxon>Bacillaceae</taxon>
        <taxon>Amphibacillus</taxon>
    </lineage>
</organism>
<comment type="similarity">
    <text evidence="1">Belongs to the short-chain dehydrogenases/reductases (SDR) family.</text>
</comment>
<dbReference type="HOGENOM" id="CLU_010194_1_0_9"/>
<dbReference type="STRING" id="698758.AXY_03970"/>
<dbReference type="NCBIfam" id="NF005559">
    <property type="entry name" value="PRK07231.1"/>
    <property type="match status" value="1"/>
</dbReference>
<dbReference type="OrthoDB" id="286404at2"/>
<dbReference type="PANTHER" id="PTHR24321:SF8">
    <property type="entry name" value="ESTRADIOL 17-BETA-DEHYDROGENASE 8-RELATED"/>
    <property type="match status" value="1"/>
</dbReference>
<dbReference type="PROSITE" id="PS00061">
    <property type="entry name" value="ADH_SHORT"/>
    <property type="match status" value="1"/>
</dbReference>
<dbReference type="InterPro" id="IPR020904">
    <property type="entry name" value="Sc_DH/Rdtase_CS"/>
</dbReference>